<feature type="region of interest" description="Disordered" evidence="8">
    <location>
        <begin position="334"/>
        <end position="387"/>
    </location>
</feature>
<evidence type="ECO:0000313" key="10">
    <source>
        <dbReference type="EMBL" id="PMD59029.1"/>
    </source>
</evidence>
<feature type="domain" description="DUF676" evidence="9">
    <location>
        <begin position="73"/>
        <end position="228"/>
    </location>
</feature>
<dbReference type="PANTHER" id="PTHR48182">
    <property type="entry name" value="PROTEIN SERAC1"/>
    <property type="match status" value="1"/>
</dbReference>
<keyword evidence="7" id="KW-0472">Membrane</keyword>
<evidence type="ECO:0000256" key="1">
    <source>
        <dbReference type="ARBA" id="ARBA00004173"/>
    </source>
</evidence>
<dbReference type="InterPro" id="IPR029058">
    <property type="entry name" value="AB_hydrolase_fold"/>
</dbReference>
<dbReference type="InterPro" id="IPR007751">
    <property type="entry name" value="DUF676_lipase-like"/>
</dbReference>
<dbReference type="GO" id="GO:0016020">
    <property type="term" value="C:membrane"/>
    <property type="evidence" value="ECO:0007669"/>
    <property type="project" value="UniProtKB-SubCell"/>
</dbReference>
<evidence type="ECO:0000256" key="2">
    <source>
        <dbReference type="ARBA" id="ARBA00004240"/>
    </source>
</evidence>
<dbReference type="InterPro" id="IPR052374">
    <property type="entry name" value="SERAC1"/>
</dbReference>
<dbReference type="Proteomes" id="UP000235371">
    <property type="component" value="Unassembled WGS sequence"/>
</dbReference>
<sequence length="399" mass="43635">MSKRLGSTILDRVLKRQKSTGRESSSETAPEIADPTTRSGTSSVAQQTVDLYSTEGDTGIRVIADPTDAALDIVFVHGLTGNRDKTWTHPNRAFWPQELAQDIPTARIMAFGYRYRYIGDRYSEFLLYDADVVKLWGMAGGNNLRNHGKNLASDVSDQRRGHRGRPIIFIAHSLGGLVCEQALLICGEGEPNLKKLFQSTRGIIFMGTPHGGADLASWGHTLAEYLKVVRHTNPAIVGVLQRKSEVLTAVQQQFQQSLLKPDIQIRIYCFFEEKPVVGVGIIVSEQSAVLNQYPNQSIGANHMDMTKFSRRNDVGYQRVLNRLHDLVELMDSTPATDTSQREPLSESGQNAAQVGSLEPPGSVPERGVPPTQAISSTGSGTAIGIGSQNVYGGFNVTSR</sequence>
<dbReference type="Gene3D" id="3.40.50.1820">
    <property type="entry name" value="alpha/beta hydrolase"/>
    <property type="match status" value="1"/>
</dbReference>
<dbReference type="Pfam" id="PF05057">
    <property type="entry name" value="DUF676"/>
    <property type="match status" value="1"/>
</dbReference>
<evidence type="ECO:0000256" key="5">
    <source>
        <dbReference type="ARBA" id="ARBA00022824"/>
    </source>
</evidence>
<dbReference type="AlphaFoldDB" id="A0A2J6T7N2"/>
<evidence type="ECO:0000256" key="3">
    <source>
        <dbReference type="ARBA" id="ARBA00004370"/>
    </source>
</evidence>
<keyword evidence="5" id="KW-0256">Endoplasmic reticulum</keyword>
<evidence type="ECO:0000259" key="9">
    <source>
        <dbReference type="Pfam" id="PF05057"/>
    </source>
</evidence>
<accession>A0A2J6T7N2</accession>
<dbReference type="GeneID" id="36583043"/>
<reference evidence="10 11" key="1">
    <citation type="submission" date="2016-04" db="EMBL/GenBank/DDBJ databases">
        <title>A degradative enzymes factory behind the ericoid mycorrhizal symbiosis.</title>
        <authorList>
            <consortium name="DOE Joint Genome Institute"/>
            <person name="Martino E."/>
            <person name="Morin E."/>
            <person name="Grelet G."/>
            <person name="Kuo A."/>
            <person name="Kohler A."/>
            <person name="Daghino S."/>
            <person name="Barry K."/>
            <person name="Choi C."/>
            <person name="Cichocki N."/>
            <person name="Clum A."/>
            <person name="Copeland A."/>
            <person name="Hainaut M."/>
            <person name="Haridas S."/>
            <person name="Labutti K."/>
            <person name="Lindquist E."/>
            <person name="Lipzen A."/>
            <person name="Khouja H.-R."/>
            <person name="Murat C."/>
            <person name="Ohm R."/>
            <person name="Olson A."/>
            <person name="Spatafora J."/>
            <person name="Veneault-Fourrey C."/>
            <person name="Henrissat B."/>
            <person name="Grigoriev I."/>
            <person name="Martin F."/>
            <person name="Perotto S."/>
        </authorList>
    </citation>
    <scope>NUCLEOTIDE SEQUENCE [LARGE SCALE GENOMIC DNA]</scope>
    <source>
        <strain evidence="10 11">E</strain>
    </source>
</reference>
<name>A0A2J6T7N2_9HELO</name>
<keyword evidence="11" id="KW-1185">Reference proteome</keyword>
<dbReference type="EMBL" id="KZ613817">
    <property type="protein sequence ID" value="PMD59029.1"/>
    <property type="molecule type" value="Genomic_DNA"/>
</dbReference>
<organism evidence="10 11">
    <name type="scientific">Hyaloscypha bicolor E</name>
    <dbReference type="NCBI Taxonomy" id="1095630"/>
    <lineage>
        <taxon>Eukaryota</taxon>
        <taxon>Fungi</taxon>
        <taxon>Dikarya</taxon>
        <taxon>Ascomycota</taxon>
        <taxon>Pezizomycotina</taxon>
        <taxon>Leotiomycetes</taxon>
        <taxon>Helotiales</taxon>
        <taxon>Hyaloscyphaceae</taxon>
        <taxon>Hyaloscypha</taxon>
        <taxon>Hyaloscypha bicolor</taxon>
    </lineage>
</organism>
<comment type="subcellular location">
    <subcellularLocation>
        <location evidence="2">Endoplasmic reticulum</location>
    </subcellularLocation>
    <subcellularLocation>
        <location evidence="3">Membrane</location>
    </subcellularLocation>
    <subcellularLocation>
        <location evidence="1">Mitochondrion</location>
    </subcellularLocation>
</comment>
<dbReference type="OrthoDB" id="427518at2759"/>
<evidence type="ECO:0000256" key="8">
    <source>
        <dbReference type="SAM" id="MobiDB-lite"/>
    </source>
</evidence>
<proteinExistence type="inferred from homology"/>
<dbReference type="InParanoid" id="A0A2J6T7N2"/>
<evidence type="ECO:0000256" key="6">
    <source>
        <dbReference type="ARBA" id="ARBA00023128"/>
    </source>
</evidence>
<dbReference type="RefSeq" id="XP_024735933.1">
    <property type="nucleotide sequence ID" value="XM_024874963.1"/>
</dbReference>
<keyword evidence="6" id="KW-0496">Mitochondrion</keyword>
<evidence type="ECO:0000256" key="4">
    <source>
        <dbReference type="ARBA" id="ARBA00007920"/>
    </source>
</evidence>
<protein>
    <recommendedName>
        <fullName evidence="9">DUF676 domain-containing protein</fullName>
    </recommendedName>
</protein>
<feature type="region of interest" description="Disordered" evidence="8">
    <location>
        <begin position="12"/>
        <end position="46"/>
    </location>
</feature>
<feature type="compositionally biased region" description="Polar residues" evidence="8">
    <location>
        <begin position="36"/>
        <end position="46"/>
    </location>
</feature>
<gene>
    <name evidence="10" type="ORF">K444DRAFT_531235</name>
</gene>
<dbReference type="GO" id="GO:0005783">
    <property type="term" value="C:endoplasmic reticulum"/>
    <property type="evidence" value="ECO:0007669"/>
    <property type="project" value="UniProtKB-SubCell"/>
</dbReference>
<dbReference type="GO" id="GO:0005739">
    <property type="term" value="C:mitochondrion"/>
    <property type="evidence" value="ECO:0007669"/>
    <property type="project" value="UniProtKB-SubCell"/>
</dbReference>
<evidence type="ECO:0000256" key="7">
    <source>
        <dbReference type="ARBA" id="ARBA00023136"/>
    </source>
</evidence>
<comment type="similarity">
    <text evidence="4">Belongs to the putative lipase ROG1 family.</text>
</comment>
<dbReference type="PANTHER" id="PTHR48182:SF2">
    <property type="entry name" value="PROTEIN SERAC1"/>
    <property type="match status" value="1"/>
</dbReference>
<evidence type="ECO:0000313" key="11">
    <source>
        <dbReference type="Proteomes" id="UP000235371"/>
    </source>
</evidence>
<dbReference type="SUPFAM" id="SSF53474">
    <property type="entry name" value="alpha/beta-Hydrolases"/>
    <property type="match status" value="1"/>
</dbReference>
<feature type="compositionally biased region" description="Low complexity" evidence="8">
    <location>
        <begin position="373"/>
        <end position="387"/>
    </location>
</feature>